<evidence type="ECO:0000313" key="3">
    <source>
        <dbReference type="EMBL" id="JAT86887.1"/>
    </source>
</evidence>
<keyword evidence="1" id="KW-0812">Transmembrane</keyword>
<protein>
    <recommendedName>
        <fullName evidence="2">Fatty acyl-CoA reductase C-terminal domain-containing protein</fullName>
    </recommendedName>
</protein>
<feature type="domain" description="Fatty acyl-CoA reductase C-terminal" evidence="2">
    <location>
        <begin position="2"/>
        <end position="53"/>
    </location>
</feature>
<sequence>MKPWHFKNDLYVSLRKRLSKEDDETFFTDIEVINWSDYIRNYMKGCREYCLKEDPSTLPQARRLNRQLYYLDIFAKAVICLLCLYFLYHYTVIFLSLLN</sequence>
<dbReference type="InterPro" id="IPR033640">
    <property type="entry name" value="FAR_C"/>
</dbReference>
<dbReference type="CDD" id="cd09071">
    <property type="entry name" value="FAR_C"/>
    <property type="match status" value="1"/>
</dbReference>
<keyword evidence="1" id="KW-0472">Membrane</keyword>
<name>A0A1E1WJ17_PECGO</name>
<gene>
    <name evidence="3" type="ORF">g.19275</name>
</gene>
<reference evidence="3" key="1">
    <citation type="submission" date="2015-09" db="EMBL/GenBank/DDBJ databases">
        <title>De novo assembly of Pectinophora gossypiella (Pink Bollworm) gut transcriptome.</title>
        <authorList>
            <person name="Tassone E.E."/>
        </authorList>
    </citation>
    <scope>NUCLEOTIDE SEQUENCE</scope>
</reference>
<dbReference type="AlphaFoldDB" id="A0A1E1WJ17"/>
<evidence type="ECO:0000256" key="1">
    <source>
        <dbReference type="SAM" id="Phobius"/>
    </source>
</evidence>
<dbReference type="Pfam" id="PF03015">
    <property type="entry name" value="Sterile"/>
    <property type="match status" value="1"/>
</dbReference>
<organism evidence="3">
    <name type="scientific">Pectinophora gossypiella</name>
    <name type="common">Cotton pink bollworm</name>
    <name type="synonym">Depressaria gossypiella</name>
    <dbReference type="NCBI Taxonomy" id="13191"/>
    <lineage>
        <taxon>Eukaryota</taxon>
        <taxon>Metazoa</taxon>
        <taxon>Ecdysozoa</taxon>
        <taxon>Arthropoda</taxon>
        <taxon>Hexapoda</taxon>
        <taxon>Insecta</taxon>
        <taxon>Pterygota</taxon>
        <taxon>Neoptera</taxon>
        <taxon>Endopterygota</taxon>
        <taxon>Lepidoptera</taxon>
        <taxon>Glossata</taxon>
        <taxon>Ditrysia</taxon>
        <taxon>Gelechioidea</taxon>
        <taxon>Gelechiidae</taxon>
        <taxon>Apatetrinae</taxon>
        <taxon>Pectinophora</taxon>
    </lineage>
</organism>
<evidence type="ECO:0000259" key="2">
    <source>
        <dbReference type="Pfam" id="PF03015"/>
    </source>
</evidence>
<keyword evidence="1" id="KW-1133">Transmembrane helix</keyword>
<dbReference type="OrthoDB" id="429813at2759"/>
<accession>A0A1E1WJ17</accession>
<dbReference type="EMBL" id="GDQN01004167">
    <property type="protein sequence ID" value="JAT86887.1"/>
    <property type="molecule type" value="Transcribed_RNA"/>
</dbReference>
<feature type="transmembrane region" description="Helical" evidence="1">
    <location>
        <begin position="68"/>
        <end position="88"/>
    </location>
</feature>
<proteinExistence type="predicted"/>